<dbReference type="SUPFAM" id="SSF103481">
    <property type="entry name" value="Multidrug resistance efflux transporter EmrE"/>
    <property type="match status" value="1"/>
</dbReference>
<accession>A0A2G6KDA8</accession>
<evidence type="ECO:0000259" key="2">
    <source>
        <dbReference type="Pfam" id="PF00892"/>
    </source>
</evidence>
<keyword evidence="1" id="KW-1133">Transmembrane helix</keyword>
<organism evidence="3 4">
    <name type="scientific">candidate division KSB3 bacterium</name>
    <dbReference type="NCBI Taxonomy" id="2044937"/>
    <lineage>
        <taxon>Bacteria</taxon>
        <taxon>candidate division KSB3</taxon>
    </lineage>
</organism>
<proteinExistence type="predicted"/>
<dbReference type="Pfam" id="PF00892">
    <property type="entry name" value="EamA"/>
    <property type="match status" value="1"/>
</dbReference>
<protein>
    <recommendedName>
        <fullName evidence="2">EamA domain-containing protein</fullName>
    </recommendedName>
</protein>
<dbReference type="Proteomes" id="UP000230821">
    <property type="component" value="Unassembled WGS sequence"/>
</dbReference>
<dbReference type="InterPro" id="IPR000620">
    <property type="entry name" value="EamA_dom"/>
</dbReference>
<sequence length="82" mass="8878">MFLSFSPDCSEVGICKAEPLFFLLPVSGVVSANLLLGEQITGYSVAGAILILFGIYLVQKRSREEDGTLFTETMRDDLEGAS</sequence>
<dbReference type="GO" id="GO:0016020">
    <property type="term" value="C:membrane"/>
    <property type="evidence" value="ECO:0007669"/>
    <property type="project" value="InterPro"/>
</dbReference>
<keyword evidence="1" id="KW-0472">Membrane</keyword>
<comment type="caution">
    <text evidence="3">The sequence shown here is derived from an EMBL/GenBank/DDBJ whole genome shotgun (WGS) entry which is preliminary data.</text>
</comment>
<evidence type="ECO:0000256" key="1">
    <source>
        <dbReference type="SAM" id="Phobius"/>
    </source>
</evidence>
<evidence type="ECO:0000313" key="3">
    <source>
        <dbReference type="EMBL" id="PIE33647.1"/>
    </source>
</evidence>
<evidence type="ECO:0000313" key="4">
    <source>
        <dbReference type="Proteomes" id="UP000230821"/>
    </source>
</evidence>
<keyword evidence="1" id="KW-0812">Transmembrane</keyword>
<gene>
    <name evidence="3" type="ORF">CSA56_11065</name>
</gene>
<feature type="domain" description="EamA" evidence="2">
    <location>
        <begin position="11"/>
        <end position="58"/>
    </location>
</feature>
<name>A0A2G6KDA8_9BACT</name>
<feature type="transmembrane region" description="Helical" evidence="1">
    <location>
        <begin position="40"/>
        <end position="58"/>
    </location>
</feature>
<dbReference type="InterPro" id="IPR037185">
    <property type="entry name" value="EmrE-like"/>
</dbReference>
<dbReference type="EMBL" id="PDSK01000096">
    <property type="protein sequence ID" value="PIE33647.1"/>
    <property type="molecule type" value="Genomic_DNA"/>
</dbReference>
<reference evidence="3 4" key="1">
    <citation type="submission" date="2017-10" db="EMBL/GenBank/DDBJ databases">
        <title>Novel microbial diversity and functional potential in the marine mammal oral microbiome.</title>
        <authorList>
            <person name="Dudek N.K."/>
            <person name="Sun C.L."/>
            <person name="Burstein D."/>
            <person name="Kantor R.S."/>
            <person name="Aliaga Goltsman D.S."/>
            <person name="Bik E.M."/>
            <person name="Thomas B.C."/>
            <person name="Banfield J.F."/>
            <person name="Relman D.A."/>
        </authorList>
    </citation>
    <scope>NUCLEOTIDE SEQUENCE [LARGE SCALE GENOMIC DNA]</scope>
    <source>
        <strain evidence="3">DOLJORAL78_47_16</strain>
    </source>
</reference>
<dbReference type="AlphaFoldDB" id="A0A2G6KDA8"/>